<evidence type="ECO:0000256" key="7">
    <source>
        <dbReference type="SAM" id="MobiDB-lite"/>
    </source>
</evidence>
<comment type="similarity">
    <text evidence="2">Belongs to the CSC1 (TC 1.A.17) family.</text>
</comment>
<dbReference type="InterPro" id="IPR032880">
    <property type="entry name" value="CSC1/OSCA1-like_N"/>
</dbReference>
<dbReference type="PANTHER" id="PTHR13018">
    <property type="entry name" value="PROBABLE MEMBRANE PROTEIN DUF221-RELATED"/>
    <property type="match status" value="1"/>
</dbReference>
<feature type="transmembrane region" description="Helical" evidence="8">
    <location>
        <begin position="105"/>
        <end position="122"/>
    </location>
</feature>
<keyword evidence="3" id="KW-0813">Transport</keyword>
<feature type="transmembrane region" description="Helical" evidence="8">
    <location>
        <begin position="161"/>
        <end position="181"/>
    </location>
</feature>
<reference evidence="13" key="1">
    <citation type="journal article" date="2011" name="Genome Biol.">
        <title>Comparative genomics of the social amoebae Dictyostelium discoideum and Dictyostelium purpureum.</title>
        <authorList>
            <consortium name="US DOE Joint Genome Institute (JGI-PGF)"/>
            <person name="Sucgang R."/>
            <person name="Kuo A."/>
            <person name="Tian X."/>
            <person name="Salerno W."/>
            <person name="Parikh A."/>
            <person name="Feasley C.L."/>
            <person name="Dalin E."/>
            <person name="Tu H."/>
            <person name="Huang E."/>
            <person name="Barry K."/>
            <person name="Lindquist E."/>
            <person name="Shapiro H."/>
            <person name="Bruce D."/>
            <person name="Schmutz J."/>
            <person name="Salamov A."/>
            <person name="Fey P."/>
            <person name="Gaudet P."/>
            <person name="Anjard C."/>
            <person name="Babu M.M."/>
            <person name="Basu S."/>
            <person name="Bushmanova Y."/>
            <person name="van der Wel H."/>
            <person name="Katoh-Kurasawa M."/>
            <person name="Dinh C."/>
            <person name="Coutinho P.M."/>
            <person name="Saito T."/>
            <person name="Elias M."/>
            <person name="Schaap P."/>
            <person name="Kay R.R."/>
            <person name="Henrissat B."/>
            <person name="Eichinger L."/>
            <person name="Rivero F."/>
            <person name="Putnam N.H."/>
            <person name="West C.M."/>
            <person name="Loomis W.F."/>
            <person name="Chisholm R.L."/>
            <person name="Shaulsky G."/>
            <person name="Strassmann J.E."/>
            <person name="Queller D.C."/>
            <person name="Kuspa A."/>
            <person name="Grigoriev I.V."/>
        </authorList>
    </citation>
    <scope>NUCLEOTIDE SEQUENCE [LARGE SCALE GENOMIC DNA]</scope>
    <source>
        <strain evidence="13">QSDP1</strain>
    </source>
</reference>
<evidence type="ECO:0000256" key="8">
    <source>
        <dbReference type="SAM" id="Phobius"/>
    </source>
</evidence>
<dbReference type="OrthoDB" id="16947at2759"/>
<feature type="domain" description="CSC1/OSCA1-like 7TM region" evidence="9">
    <location>
        <begin position="391"/>
        <end position="664"/>
    </location>
</feature>
<feature type="domain" description="CSC1/OSCA1-like N-terminal transmembrane" evidence="10">
    <location>
        <begin position="22"/>
        <end position="183"/>
    </location>
</feature>
<dbReference type="OMA" id="VVCAWAF"/>
<dbReference type="Pfam" id="PF02714">
    <property type="entry name" value="RSN1_7TM"/>
    <property type="match status" value="1"/>
</dbReference>
<evidence type="ECO:0000256" key="5">
    <source>
        <dbReference type="ARBA" id="ARBA00022989"/>
    </source>
</evidence>
<feature type="transmembrane region" description="Helical" evidence="8">
    <location>
        <begin position="488"/>
        <end position="507"/>
    </location>
</feature>
<dbReference type="RefSeq" id="XP_003290146.1">
    <property type="nucleotide sequence ID" value="XM_003290098.1"/>
</dbReference>
<sequence>MEQSNTTLYNDNLNRYEIQDNAFFVTFIINFATMLGTLLLFCFLRSRFPLFFNYRYEKHQKGVTNISDSGWFGWIFETLNYDNKKIIDTSGLDGYMYLKNVKSNLYILSTLLVLSSVVLYSTNSKGQYNSHRQPDENGKLPDKVIGLTIISMSNIERGSNLLWVHVMFTFIVTLVVWVFSFKEYKAYCKYRVYYKKEERLSNYTMILRDIPMSMFNKDDVAIYFKQYLSNPDDVKDVCLQYPAPHIYPYVDEREFYIKHYEAAIEEYNRKRVRPTRKSGPFGLCGKRVDSIDYYKAKYEKLTSKIEEERSKAEIQYEQHQSEEKNRNLEKAEKQPGGTGFIVFNQKSIQKQLVQTVMHKKLNVLFSHFYAPDPNDIYWGNIHIGMKSYYFRQLMVIIATFVLIFFWTIPVTFISGFSNLGTLSKIKVFSWLVSLIEKSPLLVGFLQGYLPNLALILFMALLIPIIKLLSILSGYISKSRIEQSIFSKYYLFLVFNVFLVSAIAGTIFQSLEAIINNPPSITSTLANALGGLSFQMINFVLLAGTGLTMNLLRLSDLIINLFKLKFLAKTKREIDDANKSEPFKYGKTYAYNLLILQVCLAYSTLAPFILLFGVMYFSVNYLVSKYNIAFVNTPAYQSGGQLWPMSFRRTLVGLLIYHLLMVGTFNIYQFYYGILVVIPFILTICFWGYVEWYFYSISKNGLLDTYQIKQYNNIINQQQQQQNQENNNDNDNNYDVVNINESQPLLNNSNNILPVLEFNDNSYSIIEYNENLYKPPYYNKLMQPEEFINPNLDINNNDIGQANV</sequence>
<accession>F0ZRV9</accession>
<evidence type="ECO:0008006" key="14">
    <source>
        <dbReference type="Google" id="ProtNLM"/>
    </source>
</evidence>
<feature type="transmembrane region" description="Helical" evidence="8">
    <location>
        <begin position="393"/>
        <end position="416"/>
    </location>
</feature>
<dbReference type="InParanoid" id="F0ZRV9"/>
<keyword evidence="13" id="KW-1185">Reference proteome</keyword>
<feature type="transmembrane region" description="Helical" evidence="8">
    <location>
        <begin position="669"/>
        <end position="689"/>
    </location>
</feature>
<evidence type="ECO:0000256" key="3">
    <source>
        <dbReference type="ARBA" id="ARBA00022448"/>
    </source>
</evidence>
<feature type="transmembrane region" description="Helical" evidence="8">
    <location>
        <begin position="452"/>
        <end position="476"/>
    </location>
</feature>
<keyword evidence="5 8" id="KW-1133">Transmembrane helix</keyword>
<dbReference type="VEuPathDB" id="AmoebaDB:DICPUDRAFT_98592"/>
<dbReference type="PANTHER" id="PTHR13018:SF140">
    <property type="entry name" value="CSC1_OSCA1-LIKE 7TM REGION DOMAIN-CONTAINING PROTEIN"/>
    <property type="match status" value="1"/>
</dbReference>
<evidence type="ECO:0000313" key="13">
    <source>
        <dbReference type="Proteomes" id="UP000001064"/>
    </source>
</evidence>
<proteinExistence type="inferred from homology"/>
<dbReference type="EMBL" id="GL871147">
    <property type="protein sequence ID" value="EGC33330.1"/>
    <property type="molecule type" value="Genomic_DNA"/>
</dbReference>
<name>F0ZRV9_DICPU</name>
<dbReference type="Pfam" id="PF14703">
    <property type="entry name" value="PHM7_cyt"/>
    <property type="match status" value="1"/>
</dbReference>
<dbReference type="GO" id="GO:0005886">
    <property type="term" value="C:plasma membrane"/>
    <property type="evidence" value="ECO:0000318"/>
    <property type="project" value="GO_Central"/>
</dbReference>
<feature type="transmembrane region" description="Helical" evidence="8">
    <location>
        <begin position="588"/>
        <end position="616"/>
    </location>
</feature>
<evidence type="ECO:0000256" key="6">
    <source>
        <dbReference type="ARBA" id="ARBA00023136"/>
    </source>
</evidence>
<organism evidence="12 13">
    <name type="scientific">Dictyostelium purpureum</name>
    <name type="common">Slime mold</name>
    <dbReference type="NCBI Taxonomy" id="5786"/>
    <lineage>
        <taxon>Eukaryota</taxon>
        <taxon>Amoebozoa</taxon>
        <taxon>Evosea</taxon>
        <taxon>Eumycetozoa</taxon>
        <taxon>Dictyostelia</taxon>
        <taxon>Dictyosteliales</taxon>
        <taxon>Dictyosteliaceae</taxon>
        <taxon>Dictyostelium</taxon>
    </lineage>
</organism>
<protein>
    <recommendedName>
        <fullName evidence="14">CSC1/OSCA1-like 7TM region domain-containing protein</fullName>
    </recommendedName>
</protein>
<feature type="region of interest" description="Disordered" evidence="7">
    <location>
        <begin position="312"/>
        <end position="333"/>
    </location>
</feature>
<evidence type="ECO:0000256" key="1">
    <source>
        <dbReference type="ARBA" id="ARBA00004141"/>
    </source>
</evidence>
<dbReference type="InterPro" id="IPR003864">
    <property type="entry name" value="CSC1/OSCA1-like_7TM"/>
</dbReference>
<dbReference type="GO" id="GO:0005227">
    <property type="term" value="F:calcium-activated cation channel activity"/>
    <property type="evidence" value="ECO:0000318"/>
    <property type="project" value="GO_Central"/>
</dbReference>
<evidence type="ECO:0000259" key="11">
    <source>
        <dbReference type="Pfam" id="PF14703"/>
    </source>
</evidence>
<evidence type="ECO:0000256" key="2">
    <source>
        <dbReference type="ARBA" id="ARBA00007779"/>
    </source>
</evidence>
<comment type="subcellular location">
    <subcellularLocation>
        <location evidence="1">Membrane</location>
        <topology evidence="1">Multi-pass membrane protein</topology>
    </subcellularLocation>
</comment>
<feature type="transmembrane region" description="Helical" evidence="8">
    <location>
        <begin position="22"/>
        <end position="44"/>
    </location>
</feature>
<evidence type="ECO:0000256" key="4">
    <source>
        <dbReference type="ARBA" id="ARBA00022692"/>
    </source>
</evidence>
<evidence type="ECO:0000259" key="10">
    <source>
        <dbReference type="Pfam" id="PF13967"/>
    </source>
</evidence>
<feature type="domain" description="CSC1/OSCA1-like cytosolic" evidence="11">
    <location>
        <begin position="203"/>
        <end position="380"/>
    </location>
</feature>
<dbReference type="Pfam" id="PF13967">
    <property type="entry name" value="RSN1_TM"/>
    <property type="match status" value="1"/>
</dbReference>
<dbReference type="Proteomes" id="UP000001064">
    <property type="component" value="Unassembled WGS sequence"/>
</dbReference>
<gene>
    <name evidence="12" type="ORF">DICPUDRAFT_98592</name>
</gene>
<dbReference type="GeneID" id="10504502"/>
<feature type="transmembrane region" description="Helical" evidence="8">
    <location>
        <begin position="527"/>
        <end position="551"/>
    </location>
</feature>
<keyword evidence="4 8" id="KW-0812">Transmembrane</keyword>
<dbReference type="InterPro" id="IPR045122">
    <property type="entry name" value="Csc1-like"/>
</dbReference>
<dbReference type="eggNOG" id="KOG1134">
    <property type="taxonomic scope" value="Eukaryota"/>
</dbReference>
<keyword evidence="6 8" id="KW-0472">Membrane</keyword>
<evidence type="ECO:0000259" key="9">
    <source>
        <dbReference type="Pfam" id="PF02714"/>
    </source>
</evidence>
<dbReference type="KEGG" id="dpp:DICPUDRAFT_98592"/>
<dbReference type="AlphaFoldDB" id="F0ZRV9"/>
<evidence type="ECO:0000313" key="12">
    <source>
        <dbReference type="EMBL" id="EGC33330.1"/>
    </source>
</evidence>
<dbReference type="InterPro" id="IPR027815">
    <property type="entry name" value="CSC1/OSCA1-like_cyt"/>
</dbReference>